<dbReference type="AlphaFoldDB" id="A0A9N9FW20"/>
<comment type="caution">
    <text evidence="10">The sequence shown here is derived from an EMBL/GenBank/DDBJ whole genome shotgun (WGS) entry which is preliminary data.</text>
</comment>
<proteinExistence type="inferred from homology"/>
<feature type="transmembrane region" description="Helical" evidence="9">
    <location>
        <begin position="204"/>
        <end position="226"/>
    </location>
</feature>
<dbReference type="InterPro" id="IPR015943">
    <property type="entry name" value="WD40/YVTN_repeat-like_dom_sf"/>
</dbReference>
<keyword evidence="3" id="KW-0677">Repeat</keyword>
<dbReference type="EMBL" id="CAJVPV010004110">
    <property type="protein sequence ID" value="CAG8566631.1"/>
    <property type="molecule type" value="Genomic_DNA"/>
</dbReference>
<feature type="transmembrane region" description="Helical" evidence="9">
    <location>
        <begin position="89"/>
        <end position="110"/>
    </location>
</feature>
<keyword evidence="11" id="KW-1185">Reference proteome</keyword>
<feature type="repeat" description="WD" evidence="8">
    <location>
        <begin position="731"/>
        <end position="766"/>
    </location>
</feature>
<dbReference type="SMART" id="SM00320">
    <property type="entry name" value="WD40"/>
    <property type="match status" value="2"/>
</dbReference>
<dbReference type="SUPFAM" id="SSF50978">
    <property type="entry name" value="WD40 repeat-like"/>
    <property type="match status" value="1"/>
</dbReference>
<comment type="catalytic activity">
    <reaction evidence="7">
        <text>diphthine methyl ester-[translation elongation factor 2] + H2O = diphthine-[translation elongation factor 2] + methanol + H(+)</text>
        <dbReference type="Rhea" id="RHEA:42656"/>
        <dbReference type="Rhea" id="RHEA-COMP:10172"/>
        <dbReference type="Rhea" id="RHEA-COMP:10173"/>
        <dbReference type="ChEBI" id="CHEBI:15377"/>
        <dbReference type="ChEBI" id="CHEBI:15378"/>
        <dbReference type="ChEBI" id="CHEBI:17790"/>
        <dbReference type="ChEBI" id="CHEBI:79005"/>
        <dbReference type="ChEBI" id="CHEBI:82696"/>
        <dbReference type="EC" id="3.1.1.97"/>
    </reaction>
</comment>
<keyword evidence="2 8" id="KW-0853">WD repeat</keyword>
<evidence type="ECO:0000256" key="4">
    <source>
        <dbReference type="ARBA" id="ARBA00022801"/>
    </source>
</evidence>
<keyword evidence="9" id="KW-0472">Membrane</keyword>
<feature type="transmembrane region" description="Helical" evidence="9">
    <location>
        <begin position="263"/>
        <end position="289"/>
    </location>
</feature>
<dbReference type="EC" id="3.1.1.97" evidence="6"/>
<dbReference type="InterPro" id="IPR001680">
    <property type="entry name" value="WD40_rpt"/>
</dbReference>
<sequence>MVRLTNNFALVCAEASNKTSAECACDIRINLRGCSEEKVIYAASIVLLPYLILISAISVAFIYDQVYVKRQSVLFPSRERGIIRTKPQFSFNIAVCVFHLVQAISLLLLILDAYPNSIFAELFAYLSREVGYALSVFYPISIVYSTPTVHSSYTIQSQWKPKKQHLDIFAICLMIGPFISNIPLSLLTGYYADANDIHSARAFYISNSVVWCLWVLQYVATLLYVYRKLVSNMRDIIDSLRRRYHHDKEIDFVIRRLKVAGRLLSWTAGFVASMFFIHFLENLFFGFFYRGLLLSQPSRSFLYYFLWYFTVPIICNVSQIVMYYYYYKQQNLTSGNPPNGSYNLQPKSHSEINLRSVPMQSINEYRAVQSYLYYSTSQNPGKHYGSSSITLVNYLSASKNIEQSAPLSGTTFASSRESASQFILGSRSNLSMLNASSTFQIEEQNFVCTTNDCNLRRDEEVEFVGESNIKEVEKCVRKSWLIKKPIRVRRILMEQVNASLLHSLDTSYCADSVEFCPFEDYSQFLACGTYQLVDPGVKTIEFNENINDKEMLNQFDAPQKKLGRLLLYQVTNNNSTKKMQEVQRIETAAILDMKWSHQKVNGGDIVLALACESGKICLYGLNQDNNQFNLLNSHATNEDRKLCLSLDWSNRLETSNNTSIVISQSDGSIVVVSVDSQIGILERSRWLAHDFEAWVAAFNYWNTNLIYTGGDDCFLKGWDLRTDSAPTFKNGRCHQAGVCSIQSNPHSEYHLATGSYDEHILLWDTRQMKQPICDNHVGGGVWRLKWHPVRRNLLLGACMHNGFHLIKVEGMSGEDNLSMNNIANFRNPDPLAYGVDWSYSLTLNKPLAAG</sequence>
<dbReference type="OrthoDB" id="1930760at2759"/>
<dbReference type="InterPro" id="IPR019775">
    <property type="entry name" value="WD40_repeat_CS"/>
</dbReference>
<gene>
    <name evidence="10" type="ORF">AMORRO_LOCUS6269</name>
</gene>
<evidence type="ECO:0000256" key="7">
    <source>
        <dbReference type="ARBA" id="ARBA00047551"/>
    </source>
</evidence>
<dbReference type="GO" id="GO:0061685">
    <property type="term" value="F:diphthine methylesterase activity"/>
    <property type="evidence" value="ECO:0007669"/>
    <property type="project" value="UniProtKB-EC"/>
</dbReference>
<feature type="transmembrane region" description="Helical" evidence="9">
    <location>
        <begin position="301"/>
        <end position="326"/>
    </location>
</feature>
<reference evidence="10" key="1">
    <citation type="submission" date="2021-06" db="EMBL/GenBank/DDBJ databases">
        <authorList>
            <person name="Kallberg Y."/>
            <person name="Tangrot J."/>
            <person name="Rosling A."/>
        </authorList>
    </citation>
    <scope>NUCLEOTIDE SEQUENCE</scope>
    <source>
        <strain evidence="10">CL551</strain>
    </source>
</reference>
<keyword evidence="9" id="KW-0812">Transmembrane</keyword>
<evidence type="ECO:0000256" key="6">
    <source>
        <dbReference type="ARBA" id="ARBA00039131"/>
    </source>
</evidence>
<feature type="transmembrane region" description="Helical" evidence="9">
    <location>
        <begin position="130"/>
        <end position="147"/>
    </location>
</feature>
<evidence type="ECO:0000256" key="9">
    <source>
        <dbReference type="SAM" id="Phobius"/>
    </source>
</evidence>
<dbReference type="PROSITE" id="PS00678">
    <property type="entry name" value="WD_REPEATS_1"/>
    <property type="match status" value="1"/>
</dbReference>
<dbReference type="GO" id="GO:0005737">
    <property type="term" value="C:cytoplasm"/>
    <property type="evidence" value="ECO:0007669"/>
    <property type="project" value="TreeGrafter"/>
</dbReference>
<evidence type="ECO:0000256" key="1">
    <source>
        <dbReference type="ARBA" id="ARBA00005156"/>
    </source>
</evidence>
<keyword evidence="4" id="KW-0378">Hydrolase</keyword>
<evidence type="ECO:0000313" key="11">
    <source>
        <dbReference type="Proteomes" id="UP000789342"/>
    </source>
</evidence>
<feature type="transmembrane region" description="Helical" evidence="9">
    <location>
        <begin position="40"/>
        <end position="68"/>
    </location>
</feature>
<comment type="pathway">
    <text evidence="1">Protein modification; peptidyl-diphthamide biosynthesis.</text>
</comment>
<evidence type="ECO:0000256" key="3">
    <source>
        <dbReference type="ARBA" id="ARBA00022737"/>
    </source>
</evidence>
<name>A0A9N9FW20_9GLOM</name>
<evidence type="ECO:0000256" key="5">
    <source>
        <dbReference type="ARBA" id="ARBA00038092"/>
    </source>
</evidence>
<evidence type="ECO:0000313" key="10">
    <source>
        <dbReference type="EMBL" id="CAG8566631.1"/>
    </source>
</evidence>
<dbReference type="PROSITE" id="PS50082">
    <property type="entry name" value="WD_REPEATS_2"/>
    <property type="match status" value="1"/>
</dbReference>
<evidence type="ECO:0000256" key="2">
    <source>
        <dbReference type="ARBA" id="ARBA00022574"/>
    </source>
</evidence>
<protein>
    <recommendedName>
        <fullName evidence="6">methylated diphthine methylhydrolase</fullName>
        <ecNumber evidence="6">3.1.1.97</ecNumber>
    </recommendedName>
</protein>
<dbReference type="GO" id="GO:0017183">
    <property type="term" value="P:protein histidyl modification to diphthamide"/>
    <property type="evidence" value="ECO:0007669"/>
    <property type="project" value="TreeGrafter"/>
</dbReference>
<dbReference type="PANTHER" id="PTHR46042">
    <property type="entry name" value="DIPHTHINE METHYLTRANSFERASE"/>
    <property type="match status" value="1"/>
</dbReference>
<dbReference type="Gene3D" id="2.130.10.10">
    <property type="entry name" value="YVTN repeat-like/Quinoprotein amine dehydrogenase"/>
    <property type="match status" value="1"/>
</dbReference>
<comment type="similarity">
    <text evidence="5">Belongs to the DPH7 family.</text>
</comment>
<keyword evidence="9" id="KW-1133">Transmembrane helix</keyword>
<evidence type="ECO:0000256" key="8">
    <source>
        <dbReference type="PROSITE-ProRule" id="PRU00221"/>
    </source>
</evidence>
<dbReference type="InterPro" id="IPR052415">
    <property type="entry name" value="Diphthine_MTase"/>
</dbReference>
<accession>A0A9N9FW20</accession>
<dbReference type="InterPro" id="IPR036322">
    <property type="entry name" value="WD40_repeat_dom_sf"/>
</dbReference>
<dbReference type="Proteomes" id="UP000789342">
    <property type="component" value="Unassembled WGS sequence"/>
</dbReference>
<dbReference type="PANTHER" id="PTHR46042:SF1">
    <property type="entry name" value="DIPHTHINE METHYLTRANSFERASE"/>
    <property type="match status" value="1"/>
</dbReference>
<feature type="non-terminal residue" evidence="10">
    <location>
        <position position="850"/>
    </location>
</feature>
<organism evidence="10 11">
    <name type="scientific">Acaulospora morrowiae</name>
    <dbReference type="NCBI Taxonomy" id="94023"/>
    <lineage>
        <taxon>Eukaryota</taxon>
        <taxon>Fungi</taxon>
        <taxon>Fungi incertae sedis</taxon>
        <taxon>Mucoromycota</taxon>
        <taxon>Glomeromycotina</taxon>
        <taxon>Glomeromycetes</taxon>
        <taxon>Diversisporales</taxon>
        <taxon>Acaulosporaceae</taxon>
        <taxon>Acaulospora</taxon>
    </lineage>
</organism>
<feature type="transmembrane region" description="Helical" evidence="9">
    <location>
        <begin position="168"/>
        <end position="192"/>
    </location>
</feature>